<dbReference type="Proteomes" id="UP001176960">
    <property type="component" value="Unassembled WGS sequence"/>
</dbReference>
<comment type="caution">
    <text evidence="1">The sequence shown here is derived from an EMBL/GenBank/DDBJ whole genome shotgun (WGS) entry which is preliminary data.</text>
</comment>
<dbReference type="RefSeq" id="WP_289842819.1">
    <property type="nucleotide sequence ID" value="NZ_CATKSH010000020.1"/>
</dbReference>
<dbReference type="EMBL" id="CATKSH010000020">
    <property type="protein sequence ID" value="CAI9121687.1"/>
    <property type="molecule type" value="Genomic_DNA"/>
</dbReference>
<keyword evidence="2" id="KW-1185">Reference proteome</keyword>
<evidence type="ECO:0000313" key="1">
    <source>
        <dbReference type="EMBL" id="CAI9121687.1"/>
    </source>
</evidence>
<reference evidence="1" key="1">
    <citation type="submission" date="2023-03" db="EMBL/GenBank/DDBJ databases">
        <authorList>
            <person name="Cleenwerck I."/>
        </authorList>
    </citation>
    <scope>NUCLEOTIDE SEQUENCE</scope>
    <source>
        <strain evidence="1">LMG 32879</strain>
    </source>
</reference>
<gene>
    <name evidence="1" type="ORF">LMG32879_002536</name>
</gene>
<sequence length="54" mass="6249">MRDDATKGKALNVSGEVFSLGDDLFALPEQPKLRFKRKIDHVIFHKSTWKFWSG</sequence>
<proteinExistence type="predicted"/>
<accession>A0AA35UYA7</accession>
<protein>
    <submittedName>
        <fullName evidence="1">Uncharacterized protein</fullName>
    </submittedName>
</protein>
<organism evidence="1 2">
    <name type="scientific">Brytella acorum</name>
    <dbReference type="NCBI Taxonomy" id="2959299"/>
    <lineage>
        <taxon>Bacteria</taxon>
        <taxon>Pseudomonadati</taxon>
        <taxon>Pseudomonadota</taxon>
        <taxon>Alphaproteobacteria</taxon>
        <taxon>Acetobacterales</taxon>
        <taxon>Acetobacteraceae</taxon>
        <taxon>Brytella</taxon>
    </lineage>
</organism>
<dbReference type="AlphaFoldDB" id="A0AA35UYA7"/>
<name>A0AA35UYA7_9PROT</name>
<evidence type="ECO:0000313" key="2">
    <source>
        <dbReference type="Proteomes" id="UP001176960"/>
    </source>
</evidence>